<evidence type="ECO:0000256" key="3">
    <source>
        <dbReference type="ARBA" id="ARBA00022475"/>
    </source>
</evidence>
<dbReference type="Pfam" id="PF02518">
    <property type="entry name" value="HATPase_c"/>
    <property type="match status" value="1"/>
</dbReference>
<evidence type="ECO:0000256" key="10">
    <source>
        <dbReference type="ARBA" id="ARBA00022840"/>
    </source>
</evidence>
<keyword evidence="9 14" id="KW-0418">Kinase</keyword>
<evidence type="ECO:0000313" key="18">
    <source>
        <dbReference type="Proteomes" id="UP000001225"/>
    </source>
</evidence>
<evidence type="ECO:0000259" key="16">
    <source>
        <dbReference type="PROSITE" id="PS50885"/>
    </source>
</evidence>
<dbReference type="GO" id="GO:0000155">
    <property type="term" value="F:phosphorelay sensor kinase activity"/>
    <property type="evidence" value="ECO:0007669"/>
    <property type="project" value="InterPro"/>
</dbReference>
<dbReference type="InterPro" id="IPR050428">
    <property type="entry name" value="TCS_sensor_his_kinase"/>
</dbReference>
<keyword evidence="4 14" id="KW-0997">Cell inner membrane</keyword>
<dbReference type="GO" id="GO:0005524">
    <property type="term" value="F:ATP binding"/>
    <property type="evidence" value="ECO:0007669"/>
    <property type="project" value="UniProtKB-KW"/>
</dbReference>
<dbReference type="Gene3D" id="3.30.565.10">
    <property type="entry name" value="Histidine kinase-like ATPase, C-terminal domain"/>
    <property type="match status" value="1"/>
</dbReference>
<comment type="subcellular location">
    <subcellularLocation>
        <location evidence="2 14">Cell inner membrane</location>
    </subcellularLocation>
</comment>
<evidence type="ECO:0000256" key="7">
    <source>
        <dbReference type="ARBA" id="ARBA00022692"/>
    </source>
</evidence>
<dbReference type="Gene3D" id="1.10.287.130">
    <property type="match status" value="1"/>
</dbReference>
<dbReference type="SUPFAM" id="SSF55874">
    <property type="entry name" value="ATPase domain of HSP90 chaperone/DNA topoisomerase II/histidine kinase"/>
    <property type="match status" value="1"/>
</dbReference>
<dbReference type="STRING" id="94624.Bpet4610"/>
<keyword evidence="8 14" id="KW-0547">Nucleotide-binding</keyword>
<keyword evidence="6 14" id="KW-0808">Transferase</keyword>
<dbReference type="InterPro" id="IPR003661">
    <property type="entry name" value="HisK_dim/P_dom"/>
</dbReference>
<keyword evidence="18" id="KW-1185">Reference proteome</keyword>
<proteinExistence type="predicted"/>
<dbReference type="NCBIfam" id="TIGR01386">
    <property type="entry name" value="cztS_silS_copS"/>
    <property type="match status" value="1"/>
</dbReference>
<name>A9IF46_BORPD</name>
<organism evidence="17 18">
    <name type="scientific">Bordetella petrii (strain ATCC BAA-461 / DSM 12804 / CCUG 43448 / CIP 107267 / Se-1111R)</name>
    <dbReference type="NCBI Taxonomy" id="340100"/>
    <lineage>
        <taxon>Bacteria</taxon>
        <taxon>Pseudomonadati</taxon>
        <taxon>Pseudomonadota</taxon>
        <taxon>Betaproteobacteria</taxon>
        <taxon>Burkholderiales</taxon>
        <taxon>Alcaligenaceae</taxon>
        <taxon>Bordetella</taxon>
    </lineage>
</organism>
<dbReference type="CDD" id="cd00082">
    <property type="entry name" value="HisKA"/>
    <property type="match status" value="1"/>
</dbReference>
<dbReference type="CDD" id="cd00075">
    <property type="entry name" value="HATPase"/>
    <property type="match status" value="1"/>
</dbReference>
<comment type="catalytic activity">
    <reaction evidence="1 14">
        <text>ATP + protein L-histidine = ADP + protein N-phospho-L-histidine.</text>
        <dbReference type="EC" id="2.7.13.3"/>
    </reaction>
</comment>
<evidence type="ECO:0000259" key="15">
    <source>
        <dbReference type="PROSITE" id="PS50109"/>
    </source>
</evidence>
<dbReference type="SMART" id="SM00388">
    <property type="entry name" value="HisKA"/>
    <property type="match status" value="1"/>
</dbReference>
<dbReference type="InterPro" id="IPR005467">
    <property type="entry name" value="His_kinase_dom"/>
</dbReference>
<feature type="domain" description="HAMP" evidence="16">
    <location>
        <begin position="169"/>
        <end position="222"/>
    </location>
</feature>
<dbReference type="Proteomes" id="UP000001225">
    <property type="component" value="Chromosome"/>
</dbReference>
<dbReference type="AlphaFoldDB" id="A9IF46"/>
<evidence type="ECO:0000256" key="2">
    <source>
        <dbReference type="ARBA" id="ARBA00004533"/>
    </source>
</evidence>
<evidence type="ECO:0000256" key="1">
    <source>
        <dbReference type="ARBA" id="ARBA00000085"/>
    </source>
</evidence>
<evidence type="ECO:0000256" key="13">
    <source>
        <dbReference type="ARBA" id="ARBA00023136"/>
    </source>
</evidence>
<evidence type="ECO:0000256" key="8">
    <source>
        <dbReference type="ARBA" id="ARBA00022741"/>
    </source>
</evidence>
<accession>A9IF46</accession>
<dbReference type="EC" id="2.7.13.3" evidence="14"/>
<dbReference type="PANTHER" id="PTHR45436:SF9">
    <property type="entry name" value="SENSOR PROTEIN"/>
    <property type="match status" value="1"/>
</dbReference>
<dbReference type="InterPro" id="IPR003660">
    <property type="entry name" value="HAMP_dom"/>
</dbReference>
<protein>
    <recommendedName>
        <fullName evidence="14">Sensor protein</fullName>
        <ecNumber evidence="14">2.7.13.3</ecNumber>
    </recommendedName>
</protein>
<keyword evidence="10 14" id="KW-0067">ATP-binding</keyword>
<keyword evidence="5" id="KW-0597">Phosphoprotein</keyword>
<dbReference type="GO" id="GO:0005886">
    <property type="term" value="C:plasma membrane"/>
    <property type="evidence" value="ECO:0007669"/>
    <property type="project" value="UniProtKB-SubCell"/>
</dbReference>
<dbReference type="Pfam" id="PF00512">
    <property type="entry name" value="HisKA"/>
    <property type="match status" value="1"/>
</dbReference>
<feature type="domain" description="Histidine kinase" evidence="15">
    <location>
        <begin position="230"/>
        <end position="444"/>
    </location>
</feature>
<keyword evidence="12 14" id="KW-0902">Two-component regulatory system</keyword>
<comment type="function">
    <text evidence="14">Member of a two-component regulatory system.</text>
</comment>
<feature type="transmembrane region" description="Helical" evidence="14">
    <location>
        <begin position="12"/>
        <end position="38"/>
    </location>
</feature>
<dbReference type="InterPro" id="IPR003594">
    <property type="entry name" value="HATPase_dom"/>
</dbReference>
<dbReference type="FunFam" id="1.10.287.130:FF:000001">
    <property type="entry name" value="Two-component sensor histidine kinase"/>
    <property type="match status" value="1"/>
</dbReference>
<dbReference type="InterPro" id="IPR036097">
    <property type="entry name" value="HisK_dim/P_sf"/>
</dbReference>
<dbReference type="KEGG" id="bpt:Bpet4610"/>
<dbReference type="PANTHER" id="PTHR45436">
    <property type="entry name" value="SENSOR HISTIDINE KINASE YKOH"/>
    <property type="match status" value="1"/>
</dbReference>
<gene>
    <name evidence="17" type="ordered locus">Bpet4610</name>
</gene>
<dbReference type="SUPFAM" id="SSF47384">
    <property type="entry name" value="Homodimeric domain of signal transducing histidine kinase"/>
    <property type="match status" value="1"/>
</dbReference>
<evidence type="ECO:0000256" key="12">
    <source>
        <dbReference type="ARBA" id="ARBA00023012"/>
    </source>
</evidence>
<evidence type="ECO:0000256" key="14">
    <source>
        <dbReference type="RuleBase" id="RU364088"/>
    </source>
</evidence>
<evidence type="ECO:0000256" key="11">
    <source>
        <dbReference type="ARBA" id="ARBA00022989"/>
    </source>
</evidence>
<dbReference type="PROSITE" id="PS50109">
    <property type="entry name" value="HIS_KIN"/>
    <property type="match status" value="1"/>
</dbReference>
<sequence>MAIRPRRSLRRWLSWWLVLQTFAALGLVCIVVYGSVYLNLLARQETLLEQKKGVIVHLVDEFASFGDFSHLEHKLTDFFYGKSEFSLRLKINGKLMTYGEHEPALSPRDIKQTTFTLTMPQQPGVQMEAELLLDISPDIQLLTILAWTLFACALGGALLVSMIGDVLVRRALFPLHDVGRQAEMLSPHRIGERLDESGLAEELQPLVRQFNQVLQRVERAYVQMEGFNADVAHELRTPLATLIGETELALSTRMSRTGLQETLGSNLEELQRMSGIVNDMLFLSQADRGAAARTTRVCNLRELVYEVLAYHEAEAFEAKVSFMVVGDKSAAVDRTLFQRAVSNLVSNAVRFALPDTQIQVRIEERDEGQMGVTVRNIGDPISTEHLPRLFHRFYRLDSSRASNAMHHGLGLAIVAAIARMHGGQTYASSDHISTTIGFSIDGSRSMDA</sequence>
<evidence type="ECO:0000313" key="17">
    <source>
        <dbReference type="EMBL" id="CAP44961.1"/>
    </source>
</evidence>
<evidence type="ECO:0000256" key="4">
    <source>
        <dbReference type="ARBA" id="ARBA00022519"/>
    </source>
</evidence>
<dbReference type="eggNOG" id="COG0642">
    <property type="taxonomic scope" value="Bacteria"/>
</dbReference>
<dbReference type="PROSITE" id="PS50885">
    <property type="entry name" value="HAMP"/>
    <property type="match status" value="1"/>
</dbReference>
<evidence type="ECO:0000256" key="5">
    <source>
        <dbReference type="ARBA" id="ARBA00022553"/>
    </source>
</evidence>
<evidence type="ECO:0000256" key="9">
    <source>
        <dbReference type="ARBA" id="ARBA00022777"/>
    </source>
</evidence>
<keyword evidence="13 14" id="KW-0472">Membrane</keyword>
<dbReference type="SMART" id="SM00387">
    <property type="entry name" value="HATPase_c"/>
    <property type="match status" value="1"/>
</dbReference>
<dbReference type="InterPro" id="IPR006290">
    <property type="entry name" value="CztS_silS_copS"/>
</dbReference>
<keyword evidence="11 14" id="KW-1133">Transmembrane helix</keyword>
<keyword evidence="3 14" id="KW-1003">Cell membrane</keyword>
<evidence type="ECO:0000256" key="6">
    <source>
        <dbReference type="ARBA" id="ARBA00022679"/>
    </source>
</evidence>
<keyword evidence="7 14" id="KW-0812">Transmembrane</keyword>
<dbReference type="EMBL" id="AM902716">
    <property type="protein sequence ID" value="CAP44961.1"/>
    <property type="molecule type" value="Genomic_DNA"/>
</dbReference>
<dbReference type="InterPro" id="IPR036890">
    <property type="entry name" value="HATPase_C_sf"/>
</dbReference>
<reference evidence="17 18" key="1">
    <citation type="journal article" date="2008" name="BMC Genomics">
        <title>The missing link: Bordetella petrii is endowed with both the metabolic versatility of environmental bacteria and virulence traits of pathogenic Bordetellae.</title>
        <authorList>
            <person name="Gross R."/>
            <person name="Guzman C.A."/>
            <person name="Sebaihia M."/>
            <person name="Martins Dos Santos V.A."/>
            <person name="Pieper D.H."/>
            <person name="Koebnik R."/>
            <person name="Lechner M."/>
            <person name="Bartels D."/>
            <person name="Buhrmester J."/>
            <person name="Choudhuri J.V."/>
            <person name="Ebensen T."/>
            <person name="Gaigalat L."/>
            <person name="Herrmann S."/>
            <person name="Khachane A.N."/>
            <person name="Larisch C."/>
            <person name="Link S."/>
            <person name="Linke B."/>
            <person name="Meyer F."/>
            <person name="Mormann S."/>
            <person name="Nakunst D."/>
            <person name="Rueckert C."/>
            <person name="Schneiker-Bekel S."/>
            <person name="Schulze K."/>
            <person name="Vorhoelter F.J."/>
            <person name="Yevsa T."/>
            <person name="Engle J.T."/>
            <person name="Goldman W.E."/>
            <person name="Puehler A."/>
            <person name="Goebel U.B."/>
            <person name="Goesmann A."/>
            <person name="Bloecker H."/>
            <person name="Kaiser O."/>
            <person name="Martinez-Arias R."/>
        </authorList>
    </citation>
    <scope>NUCLEOTIDE SEQUENCE [LARGE SCALE GENOMIC DNA]</scope>
    <source>
        <strain evidence="18">ATCC BAA-461 / DSM 12804 / CCUG 43448 / CIP 107267 / Se-1111R</strain>
    </source>
</reference>
<feature type="transmembrane region" description="Helical" evidence="14">
    <location>
        <begin position="139"/>
        <end position="160"/>
    </location>
</feature>